<keyword evidence="1" id="KW-0238">DNA-binding</keyword>
<comment type="caution">
    <text evidence="5">The sequence shown here is derived from an EMBL/GenBank/DDBJ whole genome shotgun (WGS) entry which is preliminary data.</text>
</comment>
<proteinExistence type="predicted"/>
<evidence type="ECO:0000313" key="6">
    <source>
        <dbReference type="Proteomes" id="UP000800981"/>
    </source>
</evidence>
<dbReference type="SMART" id="SM00421">
    <property type="entry name" value="HTH_LUXR"/>
    <property type="match status" value="1"/>
</dbReference>
<dbReference type="Gene3D" id="3.40.50.2300">
    <property type="match status" value="1"/>
</dbReference>
<dbReference type="SUPFAM" id="SSF46894">
    <property type="entry name" value="C-terminal effector domain of the bipartite response regulators"/>
    <property type="match status" value="1"/>
</dbReference>
<sequence length="140" mass="15157">AAVMMFTMDEDPEQVSRALRAGAQGYMLKSSDPDVVIEGLRVVGRGGVVLGPRVGLTVLTSLHRDGPRLPPPLDKLSSRELRILAHLRAGHTNGVIARDISVTEKTVRNLLSMLYAKTRVADRAQATLLAEKAGLQLDHL</sequence>
<protein>
    <submittedName>
        <fullName evidence="5">Response regulator transcription factor</fullName>
    </submittedName>
</protein>
<dbReference type="InterPro" id="IPR001789">
    <property type="entry name" value="Sig_transdc_resp-reg_receiver"/>
</dbReference>
<reference evidence="5 6" key="1">
    <citation type="submission" date="2020-03" db="EMBL/GenBank/DDBJ databases">
        <title>Two novel Motilibacter sp.</title>
        <authorList>
            <person name="Liu S."/>
        </authorList>
    </citation>
    <scope>NUCLEOTIDE SEQUENCE [LARGE SCALE GENOMIC DNA]</scope>
    <source>
        <strain evidence="5 6">E257</strain>
    </source>
</reference>
<accession>A0ABX0GYC5</accession>
<evidence type="ECO:0000313" key="5">
    <source>
        <dbReference type="EMBL" id="NHC15934.1"/>
    </source>
</evidence>
<dbReference type="PROSITE" id="PS50110">
    <property type="entry name" value="RESPONSE_REGULATORY"/>
    <property type="match status" value="1"/>
</dbReference>
<dbReference type="Pfam" id="PF00196">
    <property type="entry name" value="GerE"/>
    <property type="match status" value="1"/>
</dbReference>
<dbReference type="PANTHER" id="PTHR43214">
    <property type="entry name" value="TWO-COMPONENT RESPONSE REGULATOR"/>
    <property type="match status" value="1"/>
</dbReference>
<feature type="domain" description="Response regulatory" evidence="4">
    <location>
        <begin position="1"/>
        <end position="44"/>
    </location>
</feature>
<dbReference type="InterPro" id="IPR016032">
    <property type="entry name" value="Sig_transdc_resp-reg_C-effctor"/>
</dbReference>
<gene>
    <name evidence="5" type="ORF">G9H71_19300</name>
</gene>
<dbReference type="Proteomes" id="UP000800981">
    <property type="component" value="Unassembled WGS sequence"/>
</dbReference>
<dbReference type="InterPro" id="IPR011006">
    <property type="entry name" value="CheY-like_superfamily"/>
</dbReference>
<evidence type="ECO:0000256" key="1">
    <source>
        <dbReference type="ARBA" id="ARBA00023125"/>
    </source>
</evidence>
<dbReference type="EMBL" id="JAANNP010000072">
    <property type="protein sequence ID" value="NHC15934.1"/>
    <property type="molecule type" value="Genomic_DNA"/>
</dbReference>
<dbReference type="InterPro" id="IPR039420">
    <property type="entry name" value="WalR-like"/>
</dbReference>
<evidence type="ECO:0000259" key="4">
    <source>
        <dbReference type="PROSITE" id="PS50110"/>
    </source>
</evidence>
<evidence type="ECO:0000259" key="3">
    <source>
        <dbReference type="PROSITE" id="PS50043"/>
    </source>
</evidence>
<dbReference type="SUPFAM" id="SSF52172">
    <property type="entry name" value="CheY-like"/>
    <property type="match status" value="1"/>
</dbReference>
<name>A0ABX0GYC5_9ACTN</name>
<organism evidence="5 6">
    <name type="scientific">Motilibacter deserti</name>
    <dbReference type="NCBI Taxonomy" id="2714956"/>
    <lineage>
        <taxon>Bacteria</taxon>
        <taxon>Bacillati</taxon>
        <taxon>Actinomycetota</taxon>
        <taxon>Actinomycetes</taxon>
        <taxon>Motilibacterales</taxon>
        <taxon>Motilibacteraceae</taxon>
        <taxon>Motilibacter</taxon>
    </lineage>
</organism>
<dbReference type="RefSeq" id="WP_166284415.1">
    <property type="nucleotide sequence ID" value="NZ_JAANNP010000072.1"/>
</dbReference>
<feature type="non-terminal residue" evidence="5">
    <location>
        <position position="1"/>
    </location>
</feature>
<dbReference type="PRINTS" id="PR00038">
    <property type="entry name" value="HTHLUXR"/>
</dbReference>
<comment type="caution">
    <text evidence="2">Lacks conserved residue(s) required for the propagation of feature annotation.</text>
</comment>
<dbReference type="PROSITE" id="PS50043">
    <property type="entry name" value="HTH_LUXR_2"/>
    <property type="match status" value="1"/>
</dbReference>
<evidence type="ECO:0000256" key="2">
    <source>
        <dbReference type="PROSITE-ProRule" id="PRU00169"/>
    </source>
</evidence>
<dbReference type="InterPro" id="IPR000792">
    <property type="entry name" value="Tscrpt_reg_LuxR_C"/>
</dbReference>
<feature type="domain" description="HTH luxR-type" evidence="3">
    <location>
        <begin position="69"/>
        <end position="134"/>
    </location>
</feature>
<keyword evidence="6" id="KW-1185">Reference proteome</keyword>